<proteinExistence type="predicted"/>
<keyword evidence="3" id="KW-1185">Reference proteome</keyword>
<dbReference type="EMBL" id="JARPUR010000008">
    <property type="protein sequence ID" value="KAK4871891.1"/>
    <property type="molecule type" value="Genomic_DNA"/>
</dbReference>
<dbReference type="SMART" id="SM00060">
    <property type="entry name" value="FN3"/>
    <property type="match status" value="1"/>
</dbReference>
<dbReference type="PROSITE" id="PS50853">
    <property type="entry name" value="FN3"/>
    <property type="match status" value="1"/>
</dbReference>
<feature type="domain" description="Fibronectin type-III" evidence="1">
    <location>
        <begin position="35"/>
        <end position="132"/>
    </location>
</feature>
<evidence type="ECO:0000313" key="3">
    <source>
        <dbReference type="Proteomes" id="UP001353858"/>
    </source>
</evidence>
<organism evidence="2 3">
    <name type="scientific">Aquatica leii</name>
    <dbReference type="NCBI Taxonomy" id="1421715"/>
    <lineage>
        <taxon>Eukaryota</taxon>
        <taxon>Metazoa</taxon>
        <taxon>Ecdysozoa</taxon>
        <taxon>Arthropoda</taxon>
        <taxon>Hexapoda</taxon>
        <taxon>Insecta</taxon>
        <taxon>Pterygota</taxon>
        <taxon>Neoptera</taxon>
        <taxon>Endopterygota</taxon>
        <taxon>Coleoptera</taxon>
        <taxon>Polyphaga</taxon>
        <taxon>Elateriformia</taxon>
        <taxon>Elateroidea</taxon>
        <taxon>Lampyridae</taxon>
        <taxon>Luciolinae</taxon>
        <taxon>Aquatica</taxon>
    </lineage>
</organism>
<dbReference type="InterPro" id="IPR003961">
    <property type="entry name" value="FN3_dom"/>
</dbReference>
<protein>
    <recommendedName>
        <fullName evidence="1">Fibronectin type-III domain-containing protein</fullName>
    </recommendedName>
</protein>
<evidence type="ECO:0000313" key="2">
    <source>
        <dbReference type="EMBL" id="KAK4871891.1"/>
    </source>
</evidence>
<feature type="non-terminal residue" evidence="2">
    <location>
        <position position="1"/>
    </location>
</feature>
<dbReference type="SUPFAM" id="SSF49265">
    <property type="entry name" value="Fibronectin type III"/>
    <property type="match status" value="1"/>
</dbReference>
<evidence type="ECO:0000259" key="1">
    <source>
        <dbReference type="PROSITE" id="PS50853"/>
    </source>
</evidence>
<comment type="caution">
    <text evidence="2">The sequence shown here is derived from an EMBL/GenBank/DDBJ whole genome shotgun (WGS) entry which is preliminary data.</text>
</comment>
<dbReference type="InterPro" id="IPR036116">
    <property type="entry name" value="FN3_sf"/>
</dbReference>
<dbReference type="Pfam" id="PF00041">
    <property type="entry name" value="fn3"/>
    <property type="match status" value="1"/>
</dbReference>
<dbReference type="CDD" id="cd00063">
    <property type="entry name" value="FN3"/>
    <property type="match status" value="1"/>
</dbReference>
<dbReference type="Proteomes" id="UP001353858">
    <property type="component" value="Unassembled WGS sequence"/>
</dbReference>
<gene>
    <name evidence="2" type="ORF">RN001_016015</name>
</gene>
<name>A0AAN7S5Y1_9COLE</name>
<reference evidence="3" key="1">
    <citation type="submission" date="2023-01" db="EMBL/GenBank/DDBJ databases">
        <title>Key to firefly adult light organ development and bioluminescence: homeobox transcription factors regulate luciferase expression and transportation to peroxisome.</title>
        <authorList>
            <person name="Fu X."/>
        </authorList>
    </citation>
    <scope>NUCLEOTIDE SEQUENCE [LARGE SCALE GENOMIC DNA]</scope>
</reference>
<sequence>VPDPPGRPLIMSFTSRSVNLSWAPTQDTHYSPTGKPTITTAHNTSATALFISWRPPHHETIHGEFLGYRISYRPRDHGEEAMRDIYIRDPSAESYIIDRLETYTQYLVSLQVFNPEGAGPKTTVLVMTDEGVSGAHFFGRAFFLVYGRAINSENKTVSNLETSLELGVTNLQQQNK</sequence>
<dbReference type="AlphaFoldDB" id="A0AAN7S5Y1"/>
<dbReference type="Gene3D" id="2.60.40.10">
    <property type="entry name" value="Immunoglobulins"/>
    <property type="match status" value="1"/>
</dbReference>
<dbReference type="InterPro" id="IPR013783">
    <property type="entry name" value="Ig-like_fold"/>
</dbReference>
<accession>A0AAN7S5Y1</accession>
<dbReference type="FunFam" id="2.60.40.10:FF:002711">
    <property type="entry name" value="Receptor-type tyrosine-protein phosphatase gamma"/>
    <property type="match status" value="1"/>
</dbReference>